<keyword evidence="3" id="KW-1185">Reference proteome</keyword>
<name>A0A1M6W020_REIAG</name>
<reference evidence="3" key="1">
    <citation type="submission" date="2016-11" db="EMBL/GenBank/DDBJ databases">
        <authorList>
            <person name="Varghese N."/>
            <person name="Submissions S."/>
        </authorList>
    </citation>
    <scope>NUCLEOTIDE SEQUENCE [LARGE SCALE GENOMIC DNA]</scope>
    <source>
        <strain evidence="3">DSM 26134</strain>
    </source>
</reference>
<dbReference type="GO" id="GO:0005737">
    <property type="term" value="C:cytoplasm"/>
    <property type="evidence" value="ECO:0007669"/>
    <property type="project" value="TreeGrafter"/>
</dbReference>
<evidence type="ECO:0000259" key="1">
    <source>
        <dbReference type="Pfam" id="PF13679"/>
    </source>
</evidence>
<dbReference type="GO" id="GO:0008168">
    <property type="term" value="F:methyltransferase activity"/>
    <property type="evidence" value="ECO:0007669"/>
    <property type="project" value="UniProtKB-KW"/>
</dbReference>
<organism evidence="2 3">
    <name type="scientific">Reichenbachiella agariperforans</name>
    <dbReference type="NCBI Taxonomy" id="156994"/>
    <lineage>
        <taxon>Bacteria</taxon>
        <taxon>Pseudomonadati</taxon>
        <taxon>Bacteroidota</taxon>
        <taxon>Cytophagia</taxon>
        <taxon>Cytophagales</taxon>
        <taxon>Reichenbachiellaceae</taxon>
        <taxon>Reichenbachiella</taxon>
    </lineage>
</organism>
<dbReference type="Gene3D" id="3.40.50.150">
    <property type="entry name" value="Vaccinia Virus protein VP39"/>
    <property type="match status" value="1"/>
</dbReference>
<protein>
    <submittedName>
        <fullName evidence="2">Methyltransferase domain-containing protein</fullName>
    </submittedName>
</protein>
<feature type="domain" description="Methyltransferase" evidence="1">
    <location>
        <begin position="154"/>
        <end position="289"/>
    </location>
</feature>
<dbReference type="SUPFAM" id="SSF53335">
    <property type="entry name" value="S-adenosyl-L-methionine-dependent methyltransferases"/>
    <property type="match status" value="1"/>
</dbReference>
<dbReference type="InterPro" id="IPR025714">
    <property type="entry name" value="Methyltranfer_dom"/>
</dbReference>
<evidence type="ECO:0000313" key="2">
    <source>
        <dbReference type="EMBL" id="SHK86925.1"/>
    </source>
</evidence>
<dbReference type="Proteomes" id="UP000184474">
    <property type="component" value="Unassembled WGS sequence"/>
</dbReference>
<dbReference type="Pfam" id="PF13679">
    <property type="entry name" value="Methyltransf_32"/>
    <property type="match status" value="1"/>
</dbReference>
<dbReference type="STRING" id="156994.SAMN04488028_11064"/>
<accession>A0A1M6W020</accession>
<dbReference type="EMBL" id="FRAA01000010">
    <property type="protein sequence ID" value="SHK86925.1"/>
    <property type="molecule type" value="Genomic_DNA"/>
</dbReference>
<evidence type="ECO:0000313" key="3">
    <source>
        <dbReference type="Proteomes" id="UP000184474"/>
    </source>
</evidence>
<gene>
    <name evidence="2" type="ORF">SAMN04488028_11064</name>
</gene>
<dbReference type="GO" id="GO:0032259">
    <property type="term" value="P:methylation"/>
    <property type="evidence" value="ECO:0007669"/>
    <property type="project" value="UniProtKB-KW"/>
</dbReference>
<dbReference type="PANTHER" id="PTHR13369:SF3">
    <property type="entry name" value="METHYLTRANSFERASE DOMAIN-CONTAINING PROTEIN"/>
    <property type="match status" value="1"/>
</dbReference>
<proteinExistence type="predicted"/>
<dbReference type="AlphaFoldDB" id="A0A1M6W020"/>
<keyword evidence="2" id="KW-0489">Methyltransferase</keyword>
<dbReference type="CDD" id="cd02440">
    <property type="entry name" value="AdoMet_MTases"/>
    <property type="match status" value="1"/>
</dbReference>
<dbReference type="RefSeq" id="WP_073125130.1">
    <property type="nucleotide sequence ID" value="NZ_FRAA01000010.1"/>
</dbReference>
<dbReference type="InterPro" id="IPR029063">
    <property type="entry name" value="SAM-dependent_MTases_sf"/>
</dbReference>
<keyword evidence="2" id="KW-0808">Transferase</keyword>
<sequence>MSTKEDFLEQIKASLELHSLVKLTLSKPTDKDSTLHNIFVRPVEIKSERHYSFTYRYKTNDETKNHKVEAAYQEIMMQIEEHFKNATLCTPDEDIALLTSKKGKITVQKSKANRSTATVAHDKIKTKRAQPDANYLTLLGVTDHAGNIIPKMADKYRQINKFLEIMESLIATAQLPKNPKIVDMGSGKGYLTFALYEYMRQKGYEVSVTGIELRKELVDFCNETAKQLSFEGLQFVDQPIEEYENKDIDILIALHACDTATDDALAKGLASDAALIVTAPCCHKQVRQQLKGKAVSSPILKYGIFKERQYEMVTDTIRALILEREGYESKIFEFVSNEHTRKNVMLVGINHHRTKNEQGANDKISAIKSEFGLDYQQLERLIDG</sequence>
<dbReference type="PANTHER" id="PTHR13369">
    <property type="match status" value="1"/>
</dbReference>